<name>A0A9P1GCP9_9DINO</name>
<accession>A0A9P1GCP9</accession>
<sequence length="203" mass="21088">MATGTVTPSPPPDLLLQVEQEIAKLILANAQVLAKRCAEACVQQVWAAASSQAAVSTSLDLLQPPQAATAAEPSEAADVAVRPLGPPTAEAAAVSDSQPFAANDDEDLWGNFLQADADASVTSVKGNLRKGKGKGPPLPSNMQAPRSPAPKAASQGLVRRNSGMTELKARVEAEGLRKDREEAKEITDLDLSQLLGGFSRCPA</sequence>
<gene>
    <name evidence="2" type="ORF">C1SCF055_LOCUS31606</name>
</gene>
<reference evidence="2" key="1">
    <citation type="submission" date="2022-10" db="EMBL/GenBank/DDBJ databases">
        <authorList>
            <person name="Chen Y."/>
            <person name="Dougan E. K."/>
            <person name="Chan C."/>
            <person name="Rhodes N."/>
            <person name="Thang M."/>
        </authorList>
    </citation>
    <scope>NUCLEOTIDE SEQUENCE</scope>
</reference>
<dbReference type="EMBL" id="CAMXCT010003724">
    <property type="protein sequence ID" value="CAI4005921.1"/>
    <property type="molecule type" value="Genomic_DNA"/>
</dbReference>
<dbReference type="AlphaFoldDB" id="A0A9P1GCP9"/>
<dbReference type="EMBL" id="CAMXCT020003724">
    <property type="protein sequence ID" value="CAL1159296.1"/>
    <property type="molecule type" value="Genomic_DNA"/>
</dbReference>
<protein>
    <submittedName>
        <fullName evidence="3">Dual specificity protein phosphatase 1-A</fullName>
    </submittedName>
</protein>
<evidence type="ECO:0000313" key="4">
    <source>
        <dbReference type="Proteomes" id="UP001152797"/>
    </source>
</evidence>
<reference evidence="3 4" key="2">
    <citation type="submission" date="2024-05" db="EMBL/GenBank/DDBJ databases">
        <authorList>
            <person name="Chen Y."/>
            <person name="Shah S."/>
            <person name="Dougan E. K."/>
            <person name="Thang M."/>
            <person name="Chan C."/>
        </authorList>
    </citation>
    <scope>NUCLEOTIDE SEQUENCE [LARGE SCALE GENOMIC DNA]</scope>
</reference>
<evidence type="ECO:0000256" key="1">
    <source>
        <dbReference type="SAM" id="MobiDB-lite"/>
    </source>
</evidence>
<dbReference type="Proteomes" id="UP001152797">
    <property type="component" value="Unassembled WGS sequence"/>
</dbReference>
<keyword evidence="4" id="KW-1185">Reference proteome</keyword>
<dbReference type="OrthoDB" id="437152at2759"/>
<comment type="caution">
    <text evidence="2">The sequence shown here is derived from an EMBL/GenBank/DDBJ whole genome shotgun (WGS) entry which is preliminary data.</text>
</comment>
<evidence type="ECO:0000313" key="3">
    <source>
        <dbReference type="EMBL" id="CAL4793233.1"/>
    </source>
</evidence>
<dbReference type="EMBL" id="CAMXCT030003724">
    <property type="protein sequence ID" value="CAL4793233.1"/>
    <property type="molecule type" value="Genomic_DNA"/>
</dbReference>
<proteinExistence type="predicted"/>
<feature type="region of interest" description="Disordered" evidence="1">
    <location>
        <begin position="123"/>
        <end position="181"/>
    </location>
</feature>
<organism evidence="2">
    <name type="scientific">Cladocopium goreaui</name>
    <dbReference type="NCBI Taxonomy" id="2562237"/>
    <lineage>
        <taxon>Eukaryota</taxon>
        <taxon>Sar</taxon>
        <taxon>Alveolata</taxon>
        <taxon>Dinophyceae</taxon>
        <taxon>Suessiales</taxon>
        <taxon>Symbiodiniaceae</taxon>
        <taxon>Cladocopium</taxon>
    </lineage>
</organism>
<evidence type="ECO:0000313" key="2">
    <source>
        <dbReference type="EMBL" id="CAI4005921.1"/>
    </source>
</evidence>
<feature type="compositionally biased region" description="Basic and acidic residues" evidence="1">
    <location>
        <begin position="167"/>
        <end position="181"/>
    </location>
</feature>